<gene>
    <name evidence="2" type="ORF">GMC73_03140</name>
    <name evidence="3" type="ORF">GMC90_03315</name>
</gene>
<protein>
    <submittedName>
        <fullName evidence="3">Uncharacterized protein</fullName>
    </submittedName>
</protein>
<dbReference type="RefSeq" id="WP_155126157.1">
    <property type="nucleotide sequence ID" value="NZ_WMYY01000002.1"/>
</dbReference>
<comment type="caution">
    <text evidence="3">The sequence shown here is derived from an EMBL/GenBank/DDBJ whole genome shotgun (WGS) entry which is preliminary data.</text>
</comment>
<evidence type="ECO:0000256" key="1">
    <source>
        <dbReference type="SAM" id="MobiDB-lite"/>
    </source>
</evidence>
<organism evidence="3">
    <name type="scientific">Streptococcus parasanguinis</name>
    <dbReference type="NCBI Taxonomy" id="1318"/>
    <lineage>
        <taxon>Bacteria</taxon>
        <taxon>Bacillati</taxon>
        <taxon>Bacillota</taxon>
        <taxon>Bacilli</taxon>
        <taxon>Lactobacillales</taxon>
        <taxon>Streptococcaceae</taxon>
        <taxon>Streptococcus</taxon>
    </lineage>
</organism>
<evidence type="ECO:0000313" key="3">
    <source>
        <dbReference type="EMBL" id="MTS00867.1"/>
    </source>
</evidence>
<feature type="region of interest" description="Disordered" evidence="1">
    <location>
        <begin position="121"/>
        <end position="144"/>
    </location>
</feature>
<dbReference type="EMBL" id="WMYY01000002">
    <property type="protein sequence ID" value="MTR66271.1"/>
    <property type="molecule type" value="Genomic_DNA"/>
</dbReference>
<dbReference type="AlphaFoldDB" id="A0A6A8V6X7"/>
<reference evidence="3 4" key="1">
    <citation type="journal article" date="2019" name="Nat. Med.">
        <title>A library of human gut bacterial isolates paired with longitudinal multiomics data enables mechanistic microbiome research.</title>
        <authorList>
            <person name="Poyet M."/>
            <person name="Groussin M."/>
            <person name="Gibbons S.M."/>
            <person name="Avila-Pacheco J."/>
            <person name="Jiang X."/>
            <person name="Kearney S.M."/>
            <person name="Perrotta A.R."/>
            <person name="Berdy B."/>
            <person name="Zhao S."/>
            <person name="Lieberman T.D."/>
            <person name="Swanson P.K."/>
            <person name="Smith M."/>
            <person name="Roesemann S."/>
            <person name="Alexander J.E."/>
            <person name="Rich S.A."/>
            <person name="Livny J."/>
            <person name="Vlamakis H."/>
            <person name="Clish C."/>
            <person name="Bullock K."/>
            <person name="Deik A."/>
            <person name="Scott J."/>
            <person name="Pierce K.A."/>
            <person name="Xavier R.J."/>
            <person name="Alm E.J."/>
        </authorList>
    </citation>
    <scope>NUCLEOTIDE SEQUENCE</scope>
    <source>
        <strain evidence="2 4">BIOML-A12</strain>
        <strain evidence="3">BIOML-A6</strain>
    </source>
</reference>
<name>A0A6A8V6X7_STRPA</name>
<proteinExistence type="predicted"/>
<accession>A0A6A8V6X7</accession>
<dbReference type="EMBL" id="WMZE01000002">
    <property type="protein sequence ID" value="MTS00867.1"/>
    <property type="molecule type" value="Genomic_DNA"/>
</dbReference>
<evidence type="ECO:0000313" key="4">
    <source>
        <dbReference type="Proteomes" id="UP000460220"/>
    </source>
</evidence>
<dbReference type="Proteomes" id="UP000460220">
    <property type="component" value="Unassembled WGS sequence"/>
</dbReference>
<evidence type="ECO:0000313" key="2">
    <source>
        <dbReference type="EMBL" id="MTR66271.1"/>
    </source>
</evidence>
<sequence length="144" mass="16665">MVKIKFKKKSKRMMSVIALALLFAIGISLFYVNKKLEEKQRNREYEVNLVKTLKNSYEGIEEIEIKTPSYSSTPSDAWGADVKFTFSDGSSKEHVLAYDKDANKIKIGVYHNEDEEFQSFMDSRRGTTKSRVRVRYSDGSEEEQ</sequence>